<evidence type="ECO:0000256" key="5">
    <source>
        <dbReference type="ARBA" id="ARBA00022840"/>
    </source>
</evidence>
<protein>
    <recommendedName>
        <fullName evidence="8">Formate--tetrahydrofolate ligase</fullName>
        <ecNumber evidence="8">6.3.4.3</ecNumber>
    </recommendedName>
    <alternativeName>
        <fullName evidence="8">Formyltetrahydrofolate synthetase</fullName>
        <shortName evidence="8">FHS</shortName>
        <shortName evidence="8">FTHFS</shortName>
    </alternativeName>
</protein>
<dbReference type="Gene3D" id="3.10.410.10">
    <property type="entry name" value="Formyltetrahydrofolate synthetase, domain 3"/>
    <property type="match status" value="1"/>
</dbReference>
<evidence type="ECO:0000256" key="6">
    <source>
        <dbReference type="ARBA" id="ARBA00049033"/>
    </source>
</evidence>
<sequence length="569" mass="62120">MKGVKALNKREGVKMKTDLQIAQENTMDNIEKIARKAKIDPDYLEVYGKNKAKIDLKIMDKIADNRNGKLILVTAINPTKAGEGKSTTTIGLVDGLAQINKMVIGCLREPSLGPVFGLKGGATGGGYAQVVPMEEINLHFTGDMHAITAANNLISAVLDNHIYQGNELNIDPTKVVWKRCLDMNDRTLRSITIAQDKKTNGVERKDGFIITVATEIMAIMCLSKDLQDFEKRVSQAVVAYTYDDQPVTVGDLQVEGAVTLVMKEALKPNLVQTLEKTPVFIHGGPFANIAHGCNSLIATRMALKLSDYVVTEAGFGADLGAEKFFDIKCRYGQLKPNAVVIVATARALKLHGGVPADQLKEENVPAILEGIKNLEKHIESIKQYRVPYIVAINKFSADTQAEVNAILQWCKENGHRVVLSDAWASGGAGAVDLAQEVVRMCEEDSKFEPLYDLDLSLEEKIETIVRKIYGGRSVIFSDRAKAQLEEFKQAGWDKLPVCMAKTPNSLTDDAKIVGRPTGFDIHVQELRISAGAGFVVVLTGNIMTMPGLPKDPAALHMGINEKGISYGIF</sequence>
<dbReference type="UniPathway" id="UPA00193"/>
<evidence type="ECO:0000256" key="4">
    <source>
        <dbReference type="ARBA" id="ARBA00022741"/>
    </source>
</evidence>
<dbReference type="PROSITE" id="PS00722">
    <property type="entry name" value="FTHFS_2"/>
    <property type="match status" value="1"/>
</dbReference>
<evidence type="ECO:0000313" key="10">
    <source>
        <dbReference type="Proteomes" id="UP000005950"/>
    </source>
</evidence>
<dbReference type="AlphaFoldDB" id="B9Y573"/>
<dbReference type="STRING" id="545696.HOLDEFILI_00954"/>
<evidence type="ECO:0000256" key="1">
    <source>
        <dbReference type="ARBA" id="ARBA00004777"/>
    </source>
</evidence>
<evidence type="ECO:0000256" key="7">
    <source>
        <dbReference type="ARBA" id="ARBA00061363"/>
    </source>
</evidence>
<keyword evidence="3 8" id="KW-0436">Ligase</keyword>
<dbReference type="InterPro" id="IPR000559">
    <property type="entry name" value="Formate_THF_ligase"/>
</dbReference>
<name>B9Y573_9FIRM</name>
<dbReference type="Gene3D" id="3.40.50.300">
    <property type="entry name" value="P-loop containing nucleotide triphosphate hydrolases"/>
    <property type="match status" value="1"/>
</dbReference>
<dbReference type="GO" id="GO:0035999">
    <property type="term" value="P:tetrahydrofolate interconversion"/>
    <property type="evidence" value="ECO:0007669"/>
    <property type="project" value="UniProtKB-UniRule"/>
</dbReference>
<dbReference type="GO" id="GO:0004329">
    <property type="term" value="F:formate-tetrahydrofolate ligase activity"/>
    <property type="evidence" value="ECO:0007669"/>
    <property type="project" value="UniProtKB-UniRule"/>
</dbReference>
<dbReference type="FunFam" id="3.30.1510.10:FF:000001">
    <property type="entry name" value="Formate--tetrahydrofolate ligase"/>
    <property type="match status" value="1"/>
</dbReference>
<reference evidence="9 10" key="1">
    <citation type="submission" date="2008-12" db="EMBL/GenBank/DDBJ databases">
        <authorList>
            <person name="Fulton L."/>
            <person name="Clifton S."/>
            <person name="Fulton B."/>
            <person name="Xu J."/>
            <person name="Minx P."/>
            <person name="Pepin K.H."/>
            <person name="Johnson M."/>
            <person name="Bhonagiri V."/>
            <person name="Nash W.E."/>
            <person name="Mardis E.R."/>
            <person name="Wilson R.K."/>
        </authorList>
    </citation>
    <scope>NUCLEOTIDE SEQUENCE [LARGE SCALE GENOMIC DNA]</scope>
    <source>
        <strain evidence="9 10">DSM 12042</strain>
    </source>
</reference>
<comment type="caution">
    <text evidence="9">The sequence shown here is derived from an EMBL/GenBank/DDBJ whole genome shotgun (WGS) entry which is preliminary data.</text>
</comment>
<dbReference type="Pfam" id="PF01268">
    <property type="entry name" value="FTHFS"/>
    <property type="match status" value="1"/>
</dbReference>
<dbReference type="eggNOG" id="COG2759">
    <property type="taxonomic scope" value="Bacteria"/>
</dbReference>
<evidence type="ECO:0000256" key="2">
    <source>
        <dbReference type="ARBA" id="ARBA00022563"/>
    </source>
</evidence>
<keyword evidence="5 8" id="KW-0067">ATP-binding</keyword>
<comment type="similarity">
    <text evidence="7 8">Belongs to the formate--tetrahydrofolate ligase family.</text>
</comment>
<dbReference type="Proteomes" id="UP000005950">
    <property type="component" value="Unassembled WGS sequence"/>
</dbReference>
<dbReference type="SUPFAM" id="SSF52540">
    <property type="entry name" value="P-loop containing nucleoside triphosphate hydrolases"/>
    <property type="match status" value="1"/>
</dbReference>
<comment type="catalytic activity">
    <reaction evidence="6 8">
        <text>(6S)-5,6,7,8-tetrahydrofolate + formate + ATP = (6R)-10-formyltetrahydrofolate + ADP + phosphate</text>
        <dbReference type="Rhea" id="RHEA:20221"/>
        <dbReference type="ChEBI" id="CHEBI:15740"/>
        <dbReference type="ChEBI" id="CHEBI:30616"/>
        <dbReference type="ChEBI" id="CHEBI:43474"/>
        <dbReference type="ChEBI" id="CHEBI:57453"/>
        <dbReference type="ChEBI" id="CHEBI:195366"/>
        <dbReference type="ChEBI" id="CHEBI:456216"/>
        <dbReference type="EC" id="6.3.4.3"/>
    </reaction>
</comment>
<dbReference type="EMBL" id="ACCF01000054">
    <property type="protein sequence ID" value="EEF68986.1"/>
    <property type="molecule type" value="Genomic_DNA"/>
</dbReference>
<accession>B9Y573</accession>
<dbReference type="GO" id="GO:0005524">
    <property type="term" value="F:ATP binding"/>
    <property type="evidence" value="ECO:0007669"/>
    <property type="project" value="UniProtKB-UniRule"/>
</dbReference>
<organism evidence="9 10">
    <name type="scientific">Holdemania filiformis DSM 12042</name>
    <dbReference type="NCBI Taxonomy" id="545696"/>
    <lineage>
        <taxon>Bacteria</taxon>
        <taxon>Bacillati</taxon>
        <taxon>Bacillota</taxon>
        <taxon>Erysipelotrichia</taxon>
        <taxon>Erysipelotrichales</taxon>
        <taxon>Erysipelotrichaceae</taxon>
        <taxon>Holdemania</taxon>
    </lineage>
</organism>
<dbReference type="Gene3D" id="3.30.1510.10">
    <property type="entry name" value="Domain 2, N(10)-formyltetrahydrofolate synthetase"/>
    <property type="match status" value="1"/>
</dbReference>
<dbReference type="HAMAP" id="MF_01543">
    <property type="entry name" value="FTHFS"/>
    <property type="match status" value="1"/>
</dbReference>
<dbReference type="PROSITE" id="PS00721">
    <property type="entry name" value="FTHFS_1"/>
    <property type="match status" value="1"/>
</dbReference>
<dbReference type="CDD" id="cd00477">
    <property type="entry name" value="FTHFS"/>
    <property type="match status" value="1"/>
</dbReference>
<evidence type="ECO:0000313" key="9">
    <source>
        <dbReference type="EMBL" id="EEF68986.1"/>
    </source>
</evidence>
<keyword evidence="2 8" id="KW-0554">One-carbon metabolism</keyword>
<feature type="binding site" evidence="8">
    <location>
        <begin position="79"/>
        <end position="86"/>
    </location>
    <ligand>
        <name>ATP</name>
        <dbReference type="ChEBI" id="CHEBI:30616"/>
    </ligand>
</feature>
<dbReference type="EC" id="6.3.4.3" evidence="8"/>
<dbReference type="FunFam" id="3.10.410.10:FF:000001">
    <property type="entry name" value="Putative formate--tetrahydrofolate ligase"/>
    <property type="match status" value="1"/>
</dbReference>
<comment type="pathway">
    <text evidence="1 8">One-carbon metabolism; tetrahydrofolate interconversion.</text>
</comment>
<reference evidence="9 10" key="2">
    <citation type="submission" date="2009-02" db="EMBL/GenBank/DDBJ databases">
        <title>Draft genome sequence of Holdemania filiformis DSM 12042.</title>
        <authorList>
            <person name="Sudarsanam P."/>
            <person name="Ley R."/>
            <person name="Guruge J."/>
            <person name="Turnbaugh P.J."/>
            <person name="Mahowald M."/>
            <person name="Liep D."/>
            <person name="Gordon J."/>
        </authorList>
    </citation>
    <scope>NUCLEOTIDE SEQUENCE [LARGE SCALE GENOMIC DNA]</scope>
    <source>
        <strain evidence="9 10">DSM 12042</strain>
    </source>
</reference>
<dbReference type="NCBIfam" id="NF010030">
    <property type="entry name" value="PRK13505.1"/>
    <property type="match status" value="1"/>
</dbReference>
<proteinExistence type="inferred from homology"/>
<dbReference type="InterPro" id="IPR027417">
    <property type="entry name" value="P-loop_NTPase"/>
</dbReference>
<evidence type="ECO:0000256" key="3">
    <source>
        <dbReference type="ARBA" id="ARBA00022598"/>
    </source>
</evidence>
<dbReference type="HOGENOM" id="CLU_003601_3_3_9"/>
<gene>
    <name evidence="8 9" type="primary">fhs</name>
    <name evidence="9" type="ORF">HOLDEFILI_00954</name>
</gene>
<keyword evidence="4 8" id="KW-0547">Nucleotide-binding</keyword>
<evidence type="ECO:0000256" key="8">
    <source>
        <dbReference type="HAMAP-Rule" id="MF_01543"/>
    </source>
</evidence>
<dbReference type="InterPro" id="IPR020628">
    <property type="entry name" value="Formate_THF_ligase_CS"/>
</dbReference>